<protein>
    <submittedName>
        <fullName evidence="2">Uncharacterized protein</fullName>
    </submittedName>
</protein>
<comment type="caution">
    <text evidence="2">The sequence shown here is derived from an EMBL/GenBank/DDBJ whole genome shotgun (WGS) entry which is preliminary data.</text>
</comment>
<evidence type="ECO:0000256" key="1">
    <source>
        <dbReference type="SAM" id="MobiDB-lite"/>
    </source>
</evidence>
<proteinExistence type="predicted"/>
<organism evidence="2 3">
    <name type="scientific">Perkinsus chesapeaki</name>
    <name type="common">Clam parasite</name>
    <name type="synonym">Perkinsus andrewsi</name>
    <dbReference type="NCBI Taxonomy" id="330153"/>
    <lineage>
        <taxon>Eukaryota</taxon>
        <taxon>Sar</taxon>
        <taxon>Alveolata</taxon>
        <taxon>Perkinsozoa</taxon>
        <taxon>Perkinsea</taxon>
        <taxon>Perkinsida</taxon>
        <taxon>Perkinsidae</taxon>
        <taxon>Perkinsus</taxon>
    </lineage>
</organism>
<accession>A0A7J6LNG1</accession>
<gene>
    <name evidence="2" type="ORF">FOL47_006929</name>
</gene>
<reference evidence="2 3" key="1">
    <citation type="submission" date="2020-04" db="EMBL/GenBank/DDBJ databases">
        <title>Perkinsus chesapeaki whole genome sequence.</title>
        <authorList>
            <person name="Bogema D.R."/>
        </authorList>
    </citation>
    <scope>NUCLEOTIDE SEQUENCE [LARGE SCALE GENOMIC DNA]</scope>
    <source>
        <strain evidence="2">ATCC PRA-425</strain>
    </source>
</reference>
<dbReference type="OrthoDB" id="10597770at2759"/>
<feature type="region of interest" description="Disordered" evidence="1">
    <location>
        <begin position="844"/>
        <end position="867"/>
    </location>
</feature>
<dbReference type="EMBL" id="JAAPAO010000399">
    <property type="protein sequence ID" value="KAF4660835.1"/>
    <property type="molecule type" value="Genomic_DNA"/>
</dbReference>
<sequence length="867" mass="95627">MSVFLEGALLSIPSPNNNRQDTADSSRLVENFLTALNQSTPELVTPLINAICANKSKETRTELLKYVRQQSRPVLAAPNATDHKEIDKRAEKLALICRRSRPVFLTWIIEALPVTSLRMTVRRLVECCSSRLADKMVNSLHGSVTWILIEELILKFADEERFDSLVSLLEKHEVKICGLLEDLKPIPSTTVIISLIENGTQRMVQAAAACTMAASVVGKSNSYWYWESPSRQNAISFTTDLLRQLSTVNETPLTSFLIDIANSEHGSCFLRQVKSSGLVPDGVLVAVAEWILLRTSVTQSSVAFALDFLKELANKEGAPYLKNIVEKLPTRRLPEAAVSWCTATTDAGLFVILSCKMRSVLRVNADASLKERYTDAIAVLAMRGWNCDELSPLVSREAALAQLSKLSDSLSVASMQGGSPIRDLSGPIYAELAVSRGEPGNLELPAGKPFMVNVPPVVSCVSKQDAERTLERLKQLYGSSHYLWLAKRCLAASLVARDCPPLFGPVKRTTVTVQGATFEICVREDVPWQGVAGELLGECRAMTPGWWSTVLYGLRYYSSEQRELVKLWATVVFGGNCLISSLENRVSLAIRSKKSRMAEHAATALHIIYADFINPHASRDSVWIGERRRFVTLLVQDVAKAVPAKVLGKLLDTALLLGPSCGNLRCLANMIISNPKTSHEARYPCLGDAKHRRSRQVIVERLLIWADDLVEQSAKQLDECGFVSGHASIAVEKSVRFSSMRPSVLAIFFEPPRPERLAAVLGLITGLCKNILTLFKNLPMHRHPLKSSITSLLKDLQTRVAAVARSTLGALQTSNAIDEVRETVVFALSAMAYDCSHRHSLVQQRQRVAKRSTTHDSTTGLEPAPKR</sequence>
<evidence type="ECO:0000313" key="2">
    <source>
        <dbReference type="EMBL" id="KAF4660835.1"/>
    </source>
</evidence>
<keyword evidence="3" id="KW-1185">Reference proteome</keyword>
<evidence type="ECO:0000313" key="3">
    <source>
        <dbReference type="Proteomes" id="UP000591131"/>
    </source>
</evidence>
<name>A0A7J6LNG1_PERCH</name>
<dbReference type="AlphaFoldDB" id="A0A7J6LNG1"/>
<dbReference type="Proteomes" id="UP000591131">
    <property type="component" value="Unassembled WGS sequence"/>
</dbReference>